<dbReference type="EMBL" id="BAABBP010000022">
    <property type="protein sequence ID" value="GAA3999209.1"/>
    <property type="molecule type" value="Genomic_DNA"/>
</dbReference>
<dbReference type="PANTHER" id="PTHR46696">
    <property type="entry name" value="P450, PUTATIVE (EUROFUNG)-RELATED"/>
    <property type="match status" value="1"/>
</dbReference>
<dbReference type="Pfam" id="PF00067">
    <property type="entry name" value="p450"/>
    <property type="match status" value="1"/>
</dbReference>
<accession>A0ABP7RLN0</accession>
<dbReference type="Gene3D" id="1.10.630.10">
    <property type="entry name" value="Cytochrome P450"/>
    <property type="match status" value="1"/>
</dbReference>
<organism evidence="2 3">
    <name type="scientific">Comamonas faecalis</name>
    <dbReference type="NCBI Taxonomy" id="1387849"/>
    <lineage>
        <taxon>Bacteria</taxon>
        <taxon>Pseudomonadati</taxon>
        <taxon>Pseudomonadota</taxon>
        <taxon>Betaproteobacteria</taxon>
        <taxon>Burkholderiales</taxon>
        <taxon>Comamonadaceae</taxon>
        <taxon>Comamonas</taxon>
    </lineage>
</organism>
<proteinExistence type="inferred from homology"/>
<protein>
    <submittedName>
        <fullName evidence="2">Cytochrome P450</fullName>
    </submittedName>
</protein>
<name>A0ABP7RLN0_9BURK</name>
<evidence type="ECO:0000313" key="3">
    <source>
        <dbReference type="Proteomes" id="UP001501627"/>
    </source>
</evidence>
<evidence type="ECO:0000256" key="1">
    <source>
        <dbReference type="ARBA" id="ARBA00010617"/>
    </source>
</evidence>
<comment type="similarity">
    <text evidence="1">Belongs to the cytochrome P450 family.</text>
</comment>
<dbReference type="PANTHER" id="PTHR46696:SF6">
    <property type="entry name" value="P450, PUTATIVE (EUROFUNG)-RELATED"/>
    <property type="match status" value="1"/>
</dbReference>
<keyword evidence="3" id="KW-1185">Reference proteome</keyword>
<dbReference type="InterPro" id="IPR002397">
    <property type="entry name" value="Cyt_P450_B"/>
</dbReference>
<sequence length="387" mass="42447">MAPSAHCPHADWDPRDPSVQADQIAAYDRLRDTLGVARSDMLGWSVFGHADVLRALHDPQAFSSAVSRHVAVPNGMDPPEHTRYRALIDPYFNAERVQAFEPRCAAIAQALALAMAGQDTVDLAGAYTLPFAVHVQCAFMGWPAQLHAPLADWIARHHRASLAQDRPALAALGQRFERRVAALLQERREQGAGPEQDATARLMHERVDGQPLSDAHIASIVRNWTVGEIGTIAAAVGIVAHWLAHHADLQAQLRAEPERHDEAIDEILRLHGPLVANRRISACPVQLGGRSITAGDRVVLHWTSANRDPRVFDAPGTFRWGRKPEDNLLYGAGIHVCPGAPLARMELRVALRALLAHAPQLAPLPGQPPHRAQYPAMGFDRLPLRLR</sequence>
<gene>
    <name evidence="2" type="ORF">GCM10022279_23650</name>
</gene>
<evidence type="ECO:0000313" key="2">
    <source>
        <dbReference type="EMBL" id="GAA3999209.1"/>
    </source>
</evidence>
<dbReference type="RefSeq" id="WP_344869713.1">
    <property type="nucleotide sequence ID" value="NZ_BAABBP010000022.1"/>
</dbReference>
<dbReference type="SUPFAM" id="SSF48264">
    <property type="entry name" value="Cytochrome P450"/>
    <property type="match status" value="1"/>
</dbReference>
<dbReference type="PRINTS" id="PR00359">
    <property type="entry name" value="BP450"/>
</dbReference>
<dbReference type="InterPro" id="IPR001128">
    <property type="entry name" value="Cyt_P450"/>
</dbReference>
<dbReference type="Proteomes" id="UP001501627">
    <property type="component" value="Unassembled WGS sequence"/>
</dbReference>
<dbReference type="InterPro" id="IPR036396">
    <property type="entry name" value="Cyt_P450_sf"/>
</dbReference>
<reference evidence="3" key="1">
    <citation type="journal article" date="2019" name="Int. J. Syst. Evol. Microbiol.">
        <title>The Global Catalogue of Microorganisms (GCM) 10K type strain sequencing project: providing services to taxonomists for standard genome sequencing and annotation.</title>
        <authorList>
            <consortium name="The Broad Institute Genomics Platform"/>
            <consortium name="The Broad Institute Genome Sequencing Center for Infectious Disease"/>
            <person name="Wu L."/>
            <person name="Ma J."/>
        </authorList>
    </citation>
    <scope>NUCLEOTIDE SEQUENCE [LARGE SCALE GENOMIC DNA]</scope>
    <source>
        <strain evidence="3">JCM 17561</strain>
    </source>
</reference>
<comment type="caution">
    <text evidence="2">The sequence shown here is derived from an EMBL/GenBank/DDBJ whole genome shotgun (WGS) entry which is preliminary data.</text>
</comment>